<organism evidence="2 3">
    <name type="scientific">Candidatus Iainarchaeum sp</name>
    <dbReference type="NCBI Taxonomy" id="3101447"/>
    <lineage>
        <taxon>Archaea</taxon>
        <taxon>Candidatus Iainarchaeota</taxon>
        <taxon>Candidatus Iainarchaeia</taxon>
        <taxon>Candidatus Iainarchaeales</taxon>
        <taxon>Candidatus Iainarchaeaceae</taxon>
        <taxon>Candidatus Iainarchaeum</taxon>
    </lineage>
</organism>
<dbReference type="Proteomes" id="UP000732298">
    <property type="component" value="Unassembled WGS sequence"/>
</dbReference>
<dbReference type="SUPFAM" id="SSF103025">
    <property type="entry name" value="Folate-binding domain"/>
    <property type="match status" value="1"/>
</dbReference>
<dbReference type="InterPro" id="IPR027266">
    <property type="entry name" value="TrmE/GcvT-like"/>
</dbReference>
<dbReference type="InterPro" id="IPR017703">
    <property type="entry name" value="YgfZ/GCV_T_CS"/>
</dbReference>
<dbReference type="GO" id="GO:0016226">
    <property type="term" value="P:iron-sulfur cluster assembly"/>
    <property type="evidence" value="ECO:0007669"/>
    <property type="project" value="TreeGrafter"/>
</dbReference>
<evidence type="ECO:0000256" key="1">
    <source>
        <dbReference type="ARBA" id="ARBA00022946"/>
    </source>
</evidence>
<dbReference type="InterPro" id="IPR045179">
    <property type="entry name" value="YgfZ/GcvT"/>
</dbReference>
<keyword evidence="1" id="KW-0809">Transit peptide</keyword>
<dbReference type="Gene3D" id="3.30.1360.120">
    <property type="entry name" value="Probable tRNA modification gtpase trme, domain 1"/>
    <property type="match status" value="1"/>
</dbReference>
<dbReference type="NCBIfam" id="TIGR03317">
    <property type="entry name" value="ygfZ_signature"/>
    <property type="match status" value="1"/>
</dbReference>
<evidence type="ECO:0000313" key="2">
    <source>
        <dbReference type="EMBL" id="MBI4210254.1"/>
    </source>
</evidence>
<dbReference type="AlphaFoldDB" id="A0A8T3YI89"/>
<dbReference type="EMBL" id="JACQPB010000025">
    <property type="protein sequence ID" value="MBI4210254.1"/>
    <property type="molecule type" value="Genomic_DNA"/>
</dbReference>
<protein>
    <recommendedName>
        <fullName evidence="4">Aminomethyltransferase folate-binding domain-containing protein</fullName>
    </recommendedName>
</protein>
<dbReference type="PANTHER" id="PTHR22602:SF0">
    <property type="entry name" value="TRANSFERASE CAF17, MITOCHONDRIAL-RELATED"/>
    <property type="match status" value="1"/>
</dbReference>
<sequence>MEGKYFEMPFTVLKLCGRWEKLMNGLSSNTPQSPRNAFLDVYGRTVAAFFQVRTEDGLLIALPEQFTARLDVHLKKYLAIGKASLDKTNLHAFLVAGKGPQEGTCISIPEKNCGISLSEFPPHDMERMGEPEFLEWRIENGLSLQGVEFDSEMIMNTDWQDAVSFTKGCFLGQEIAVKVTRRGRPPKRLVRMAFVSEPMRATRGDFEVGEVKSKCLSEKRGKWIAYCSIPNDGLEIDGGKIIG</sequence>
<accession>A0A8T3YI89</accession>
<dbReference type="PANTHER" id="PTHR22602">
    <property type="entry name" value="TRANSFERASE CAF17, MITOCHONDRIAL-RELATED"/>
    <property type="match status" value="1"/>
</dbReference>
<evidence type="ECO:0008006" key="4">
    <source>
        <dbReference type="Google" id="ProtNLM"/>
    </source>
</evidence>
<reference evidence="2" key="1">
    <citation type="submission" date="2020-07" db="EMBL/GenBank/DDBJ databases">
        <title>Huge and variable diversity of episymbiotic CPR bacteria and DPANN archaea in groundwater ecosystems.</title>
        <authorList>
            <person name="He C.Y."/>
            <person name="Keren R."/>
            <person name="Whittaker M."/>
            <person name="Farag I.F."/>
            <person name="Doudna J."/>
            <person name="Cate J.H.D."/>
            <person name="Banfield J.F."/>
        </authorList>
    </citation>
    <scope>NUCLEOTIDE SEQUENCE</scope>
    <source>
        <strain evidence="2">NC_groundwater_1296_Ag_S-0.2um_52_80</strain>
    </source>
</reference>
<evidence type="ECO:0000313" key="3">
    <source>
        <dbReference type="Proteomes" id="UP000732298"/>
    </source>
</evidence>
<comment type="caution">
    <text evidence="2">The sequence shown here is derived from an EMBL/GenBank/DDBJ whole genome shotgun (WGS) entry which is preliminary data.</text>
</comment>
<gene>
    <name evidence="2" type="ORF">HY544_01980</name>
</gene>
<proteinExistence type="predicted"/>
<name>A0A8T3YI89_9ARCH</name>